<keyword evidence="1" id="KW-0479">Metal-binding</keyword>
<dbReference type="RefSeq" id="WP_046220443.1">
    <property type="nucleotide sequence ID" value="NZ_JWYV01000006.1"/>
</dbReference>
<dbReference type="Proteomes" id="UP000033633">
    <property type="component" value="Unassembled WGS sequence"/>
</dbReference>
<dbReference type="PROSITE" id="PS50199">
    <property type="entry name" value="ZF_RANBP2_2"/>
    <property type="match status" value="1"/>
</dbReference>
<dbReference type="Gene3D" id="3.30.70.790">
    <property type="entry name" value="UreE, C-terminal domain"/>
    <property type="match status" value="1"/>
</dbReference>
<evidence type="ECO:0000256" key="2">
    <source>
        <dbReference type="ARBA" id="ARBA00022771"/>
    </source>
</evidence>
<dbReference type="Pfam" id="PF09413">
    <property type="entry name" value="DUF2007"/>
    <property type="match status" value="1"/>
</dbReference>
<dbReference type="InterPro" id="IPR001876">
    <property type="entry name" value="Znf_RanBP2"/>
</dbReference>
<sequence>MTSRWQQIYRAGNSLEAHTLKGLLEHAGLAVRLTGENLGSAAGELPADVVQVSVWVPEQDAVKARQLLAGYETGNQRRWRCISCGEENEGQFDWCWQCGTDKPETDA</sequence>
<evidence type="ECO:0000259" key="4">
    <source>
        <dbReference type="PROSITE" id="PS50199"/>
    </source>
</evidence>
<dbReference type="PROSITE" id="PS01358">
    <property type="entry name" value="ZF_RANBP2_1"/>
    <property type="match status" value="1"/>
</dbReference>
<protein>
    <recommendedName>
        <fullName evidence="4">RanBP2-type domain-containing protein</fullName>
    </recommendedName>
</protein>
<evidence type="ECO:0000313" key="6">
    <source>
        <dbReference type="Proteomes" id="UP000033633"/>
    </source>
</evidence>
<dbReference type="InterPro" id="IPR018551">
    <property type="entry name" value="DUF2007"/>
</dbReference>
<proteinExistence type="predicted"/>
<dbReference type="EMBL" id="JWYV01000006">
    <property type="protein sequence ID" value="KKD00151.1"/>
    <property type="molecule type" value="Genomic_DNA"/>
</dbReference>
<keyword evidence="6" id="KW-1185">Reference proteome</keyword>
<reference evidence="5 6" key="1">
    <citation type="submission" date="2014-12" db="EMBL/GenBank/DDBJ databases">
        <title>Mercury Reductase activity and rhizosphere competence traits in the genome of root associated Photobacterium halotolerans MELD1.</title>
        <authorList>
            <person name="Mathew D.C."/>
            <person name="Huang C.-C."/>
        </authorList>
    </citation>
    <scope>NUCLEOTIDE SEQUENCE [LARGE SCALE GENOMIC DNA]</scope>
    <source>
        <strain evidence="5 6">MELD1</strain>
    </source>
</reference>
<evidence type="ECO:0000256" key="3">
    <source>
        <dbReference type="ARBA" id="ARBA00022833"/>
    </source>
</evidence>
<evidence type="ECO:0000313" key="5">
    <source>
        <dbReference type="EMBL" id="KKD00151.1"/>
    </source>
</evidence>
<keyword evidence="3" id="KW-0862">Zinc</keyword>
<dbReference type="OrthoDB" id="9814654at2"/>
<gene>
    <name evidence="5" type="ORF">KY46_09710</name>
</gene>
<evidence type="ECO:0000256" key="1">
    <source>
        <dbReference type="ARBA" id="ARBA00022723"/>
    </source>
</evidence>
<dbReference type="PATRIC" id="fig|265726.11.peg.4099"/>
<dbReference type="GO" id="GO:0008270">
    <property type="term" value="F:zinc ion binding"/>
    <property type="evidence" value="ECO:0007669"/>
    <property type="project" value="UniProtKB-KW"/>
</dbReference>
<name>A0A0F5VDB7_9GAMM</name>
<accession>A0A0F5VDB7</accession>
<comment type="caution">
    <text evidence="5">The sequence shown here is derived from an EMBL/GenBank/DDBJ whole genome shotgun (WGS) entry which is preliminary data.</text>
</comment>
<feature type="domain" description="RanBP2-type" evidence="4">
    <location>
        <begin position="72"/>
        <end position="104"/>
    </location>
</feature>
<dbReference type="InterPro" id="IPR011322">
    <property type="entry name" value="N-reg_PII-like_a/b"/>
</dbReference>
<dbReference type="STRING" id="265726.KY46_09710"/>
<organism evidence="5 6">
    <name type="scientific">Photobacterium halotolerans</name>
    <dbReference type="NCBI Taxonomy" id="265726"/>
    <lineage>
        <taxon>Bacteria</taxon>
        <taxon>Pseudomonadati</taxon>
        <taxon>Pseudomonadota</taxon>
        <taxon>Gammaproteobacteria</taxon>
        <taxon>Vibrionales</taxon>
        <taxon>Vibrionaceae</taxon>
        <taxon>Photobacterium</taxon>
    </lineage>
</organism>
<dbReference type="SUPFAM" id="SSF54913">
    <property type="entry name" value="GlnB-like"/>
    <property type="match status" value="1"/>
</dbReference>
<keyword evidence="2" id="KW-0863">Zinc-finger</keyword>
<dbReference type="AlphaFoldDB" id="A0A0F5VDB7"/>